<dbReference type="EMBL" id="SDRB02010550">
    <property type="protein sequence ID" value="THG05853.1"/>
    <property type="molecule type" value="Genomic_DNA"/>
</dbReference>
<proteinExistence type="predicted"/>
<feature type="region of interest" description="Disordered" evidence="1">
    <location>
        <begin position="64"/>
        <end position="90"/>
    </location>
</feature>
<protein>
    <submittedName>
        <fullName evidence="2">Uncharacterized protein</fullName>
    </submittedName>
</protein>
<accession>A0A4S4DRT4</accession>
<dbReference type="Proteomes" id="UP000306102">
    <property type="component" value="Unassembled WGS sequence"/>
</dbReference>
<feature type="compositionally biased region" description="Polar residues" evidence="1">
    <location>
        <begin position="68"/>
        <end position="79"/>
    </location>
</feature>
<evidence type="ECO:0000256" key="1">
    <source>
        <dbReference type="SAM" id="MobiDB-lite"/>
    </source>
</evidence>
<sequence length="153" mass="16643">MLAHQHWMTRSGPIFNITNHCANSSTTVTRPPPGRGPEQKTNRNQCRDILQSLVGPLEKLTGIKCRDSLQSPTRPPTSSNKEKSRSIVAGARDRSIGLRFQELERRIKGEVGRRKGRREGKCGAGGAAVAIIAVDGGGAVCNKKLGIRFCPKM</sequence>
<organism evidence="2 3">
    <name type="scientific">Camellia sinensis var. sinensis</name>
    <name type="common">China tea</name>
    <dbReference type="NCBI Taxonomy" id="542762"/>
    <lineage>
        <taxon>Eukaryota</taxon>
        <taxon>Viridiplantae</taxon>
        <taxon>Streptophyta</taxon>
        <taxon>Embryophyta</taxon>
        <taxon>Tracheophyta</taxon>
        <taxon>Spermatophyta</taxon>
        <taxon>Magnoliopsida</taxon>
        <taxon>eudicotyledons</taxon>
        <taxon>Gunneridae</taxon>
        <taxon>Pentapetalae</taxon>
        <taxon>asterids</taxon>
        <taxon>Ericales</taxon>
        <taxon>Theaceae</taxon>
        <taxon>Camellia</taxon>
    </lineage>
</organism>
<evidence type="ECO:0000313" key="2">
    <source>
        <dbReference type="EMBL" id="THG05853.1"/>
    </source>
</evidence>
<keyword evidence="3" id="KW-1185">Reference proteome</keyword>
<evidence type="ECO:0000313" key="3">
    <source>
        <dbReference type="Proteomes" id="UP000306102"/>
    </source>
</evidence>
<dbReference type="AlphaFoldDB" id="A0A4S4DRT4"/>
<reference evidence="2 3" key="1">
    <citation type="journal article" date="2018" name="Proc. Natl. Acad. Sci. U.S.A.">
        <title>Draft genome sequence of Camellia sinensis var. sinensis provides insights into the evolution of the tea genome and tea quality.</title>
        <authorList>
            <person name="Wei C."/>
            <person name="Yang H."/>
            <person name="Wang S."/>
            <person name="Zhao J."/>
            <person name="Liu C."/>
            <person name="Gao L."/>
            <person name="Xia E."/>
            <person name="Lu Y."/>
            <person name="Tai Y."/>
            <person name="She G."/>
            <person name="Sun J."/>
            <person name="Cao H."/>
            <person name="Tong W."/>
            <person name="Gao Q."/>
            <person name="Li Y."/>
            <person name="Deng W."/>
            <person name="Jiang X."/>
            <person name="Wang W."/>
            <person name="Chen Q."/>
            <person name="Zhang S."/>
            <person name="Li H."/>
            <person name="Wu J."/>
            <person name="Wang P."/>
            <person name="Li P."/>
            <person name="Shi C."/>
            <person name="Zheng F."/>
            <person name="Jian J."/>
            <person name="Huang B."/>
            <person name="Shan D."/>
            <person name="Shi M."/>
            <person name="Fang C."/>
            <person name="Yue Y."/>
            <person name="Li F."/>
            <person name="Li D."/>
            <person name="Wei S."/>
            <person name="Han B."/>
            <person name="Jiang C."/>
            <person name="Yin Y."/>
            <person name="Xia T."/>
            <person name="Zhang Z."/>
            <person name="Bennetzen J.L."/>
            <person name="Zhao S."/>
            <person name="Wan X."/>
        </authorList>
    </citation>
    <scope>NUCLEOTIDE SEQUENCE [LARGE SCALE GENOMIC DNA]</scope>
    <source>
        <strain evidence="3">cv. Shuchazao</strain>
        <tissue evidence="2">Leaf</tissue>
    </source>
</reference>
<comment type="caution">
    <text evidence="2">The sequence shown here is derived from an EMBL/GenBank/DDBJ whole genome shotgun (WGS) entry which is preliminary data.</text>
</comment>
<gene>
    <name evidence="2" type="ORF">TEA_025475</name>
</gene>
<feature type="region of interest" description="Disordered" evidence="1">
    <location>
        <begin position="18"/>
        <end position="45"/>
    </location>
</feature>
<feature type="compositionally biased region" description="Basic and acidic residues" evidence="1">
    <location>
        <begin position="80"/>
        <end position="90"/>
    </location>
</feature>
<feature type="compositionally biased region" description="Polar residues" evidence="1">
    <location>
        <begin position="18"/>
        <end position="29"/>
    </location>
</feature>
<name>A0A4S4DRT4_CAMSN</name>